<accession>A0A438IYV9</accession>
<feature type="region of interest" description="Disordered" evidence="1">
    <location>
        <begin position="346"/>
        <end position="374"/>
    </location>
</feature>
<feature type="compositionally biased region" description="Basic and acidic residues" evidence="1">
    <location>
        <begin position="1"/>
        <end position="19"/>
    </location>
</feature>
<dbReference type="Proteomes" id="UP000288805">
    <property type="component" value="Unassembled WGS sequence"/>
</dbReference>
<dbReference type="PANTHER" id="PTHR36055:SF1">
    <property type="entry name" value="C2H2-LIKE ZINC FINGER PROTEIN"/>
    <property type="match status" value="1"/>
</dbReference>
<organism evidence="2 3">
    <name type="scientific">Vitis vinifera</name>
    <name type="common">Grape</name>
    <dbReference type="NCBI Taxonomy" id="29760"/>
    <lineage>
        <taxon>Eukaryota</taxon>
        <taxon>Viridiplantae</taxon>
        <taxon>Streptophyta</taxon>
        <taxon>Embryophyta</taxon>
        <taxon>Tracheophyta</taxon>
        <taxon>Spermatophyta</taxon>
        <taxon>Magnoliopsida</taxon>
        <taxon>eudicotyledons</taxon>
        <taxon>Gunneridae</taxon>
        <taxon>Pentapetalae</taxon>
        <taxon>rosids</taxon>
        <taxon>Vitales</taxon>
        <taxon>Vitaceae</taxon>
        <taxon>Viteae</taxon>
        <taxon>Vitis</taxon>
    </lineage>
</organism>
<comment type="caution">
    <text evidence="2">The sequence shown here is derived from an EMBL/GenBank/DDBJ whole genome shotgun (WGS) entry which is preliminary data.</text>
</comment>
<evidence type="ECO:0000313" key="3">
    <source>
        <dbReference type="Proteomes" id="UP000288805"/>
    </source>
</evidence>
<gene>
    <name evidence="2" type="ORF">CK203_019506</name>
</gene>
<feature type="region of interest" description="Disordered" evidence="1">
    <location>
        <begin position="414"/>
        <end position="435"/>
    </location>
</feature>
<evidence type="ECO:0000313" key="2">
    <source>
        <dbReference type="EMBL" id="RVX01869.1"/>
    </source>
</evidence>
<name>A0A438IYV9_VITVI</name>
<feature type="compositionally biased region" description="Basic and acidic residues" evidence="1">
    <location>
        <begin position="353"/>
        <end position="373"/>
    </location>
</feature>
<dbReference type="EMBL" id="QGNW01000073">
    <property type="protein sequence ID" value="RVX01869.1"/>
    <property type="molecule type" value="Genomic_DNA"/>
</dbReference>
<sequence>MPVARLKDSSTSDAMKSEDGNDSLDSFIRQAIGKEPFLSFSRAGESPVQWIQLLHALDQQGTCKLFNGLRINYSIEGKKHSLKHYNGLSSHAFVPNGVKKSVHHLKSGGLPLKGTKNVPEHMQPLKISEAIVAFAQAAAMANVSLKNSCLMADLPGWPLLSPLKDSTKNRNLLGAFWDKLSVDEAKEVVSFKNVSLEDIVQSRPSRFPISSQDLFSILDDASEKTFLCAGTAESMQKYVFDGEAGKIGLEMKNLVACTCFLVEQKLMECNPSKYEARALLFTKSPTDYGYYLLPLRLAEVVRGWWGMKEVKAWLADKDAEALRCHKLLVEEEEAAQKRQAELLERRRQKKLRQKEQKAKEQTNGEKTDSKEDITNMSEVVPTAEISSHVATTVCETATQSDAISPSVEPIELSNTEKDSANTTAQSGIGAGYSEAGTSQNVERRVAYGAGCRHLIKMRRQVPKSQRGAPNGFHADQNPQISKFGAIQSMPPTGIPGLFQ</sequence>
<feature type="region of interest" description="Disordered" evidence="1">
    <location>
        <begin position="1"/>
        <end position="22"/>
    </location>
</feature>
<reference evidence="2 3" key="1">
    <citation type="journal article" date="2018" name="PLoS Genet.">
        <title>Population sequencing reveals clonal diversity and ancestral inbreeding in the grapevine cultivar Chardonnay.</title>
        <authorList>
            <person name="Roach M.J."/>
            <person name="Johnson D.L."/>
            <person name="Bohlmann J."/>
            <person name="van Vuuren H.J."/>
            <person name="Jones S.J."/>
            <person name="Pretorius I.S."/>
            <person name="Schmidt S.A."/>
            <person name="Borneman A.R."/>
        </authorList>
    </citation>
    <scope>NUCLEOTIDE SEQUENCE [LARGE SCALE GENOMIC DNA]</scope>
    <source>
        <strain evidence="3">cv. Chardonnay</strain>
        <tissue evidence="2">Leaf</tissue>
    </source>
</reference>
<protein>
    <submittedName>
        <fullName evidence="2">Uncharacterized protein</fullName>
    </submittedName>
</protein>
<evidence type="ECO:0000256" key="1">
    <source>
        <dbReference type="SAM" id="MobiDB-lite"/>
    </source>
</evidence>
<dbReference type="AlphaFoldDB" id="A0A438IYV9"/>
<dbReference type="PANTHER" id="PTHR36055">
    <property type="entry name" value="C2H2-LIKE ZINC FINGER PROTEIN"/>
    <property type="match status" value="1"/>
</dbReference>
<feature type="region of interest" description="Disordered" evidence="1">
    <location>
        <begin position="462"/>
        <end position="499"/>
    </location>
</feature>
<proteinExistence type="predicted"/>